<sequence>MSTFTNTDETSATVQTTGLASVAIHDRASDSTLDETNSAPATSEITTIGHPPQDAGAQEALPDPSASEDGELDEHALFLKNAGEAALRVKALCEGNDQLAQLLSIYLEAGESALSWLNARGSSQTSGAGTLTEVLEPFYQRVGKIEVNFGQAAEFDELFFGTHGAGHWHPAFDRPSAGTLIDEIEFGGYEEPEEDPEETKDADHSCECDHKSETEPEYKSYAIAHGLLTMRISAHRPAEVNEEVEYFLEHAKEHLSEVLPRMQKIQAELSAESSE</sequence>
<proteinExistence type="predicted"/>
<evidence type="ECO:0000256" key="1">
    <source>
        <dbReference type="SAM" id="MobiDB-lite"/>
    </source>
</evidence>
<accession>A0A5K0U8D3</accession>
<gene>
    <name evidence="2" type="ORF">YASMINEVIRUS_115</name>
</gene>
<feature type="compositionally biased region" description="Polar residues" evidence="1">
    <location>
        <begin position="30"/>
        <end position="46"/>
    </location>
</feature>
<name>A0A5K0U8D3_9VIRU</name>
<evidence type="ECO:0000313" key="3">
    <source>
        <dbReference type="Proteomes" id="UP000594342"/>
    </source>
</evidence>
<feature type="compositionally biased region" description="Basic and acidic residues" evidence="1">
    <location>
        <begin position="199"/>
        <end position="215"/>
    </location>
</feature>
<feature type="compositionally biased region" description="Polar residues" evidence="1">
    <location>
        <begin position="1"/>
        <end position="19"/>
    </location>
</feature>
<dbReference type="Proteomes" id="UP000594342">
    <property type="component" value="Unassembled WGS sequence"/>
</dbReference>
<protein>
    <submittedName>
        <fullName evidence="2">Uncharacterized protein</fullName>
    </submittedName>
</protein>
<dbReference type="EMBL" id="UPSH01000001">
    <property type="protein sequence ID" value="VBB17652.1"/>
    <property type="molecule type" value="Genomic_DNA"/>
</dbReference>
<keyword evidence="3" id="KW-1185">Reference proteome</keyword>
<reference evidence="2 3" key="1">
    <citation type="submission" date="2018-10" db="EMBL/GenBank/DDBJ databases">
        <authorList>
            <consortium name="IHU Genomes"/>
        </authorList>
    </citation>
    <scope>NUCLEOTIDE SEQUENCE [LARGE SCALE GENOMIC DNA]</scope>
    <source>
        <strain evidence="2 3">A1</strain>
    </source>
</reference>
<evidence type="ECO:0000313" key="2">
    <source>
        <dbReference type="EMBL" id="VBB17652.1"/>
    </source>
</evidence>
<comment type="caution">
    <text evidence="2">The sequence shown here is derived from an EMBL/GenBank/DDBJ whole genome shotgun (WGS) entry which is preliminary data.</text>
</comment>
<feature type="region of interest" description="Disordered" evidence="1">
    <location>
        <begin position="1"/>
        <end position="71"/>
    </location>
</feature>
<feature type="region of interest" description="Disordered" evidence="1">
    <location>
        <begin position="190"/>
        <end position="215"/>
    </location>
</feature>
<organism evidence="2 3">
    <name type="scientific">Yasminevirus sp. GU-2018</name>
    <dbReference type="NCBI Taxonomy" id="2420051"/>
    <lineage>
        <taxon>Viruses</taxon>
        <taxon>Varidnaviria</taxon>
        <taxon>Bamfordvirae</taxon>
        <taxon>Nucleocytoviricota</taxon>
        <taxon>Megaviricetes</taxon>
        <taxon>Imitervirales</taxon>
        <taxon>Mimiviridae</taxon>
        <taxon>Klosneuvirinae</taxon>
        <taxon>Yasminevirus</taxon>
        <taxon>Yasminevirus saudimassiliense</taxon>
    </lineage>
</organism>